<evidence type="ECO:0000256" key="5">
    <source>
        <dbReference type="SAM" id="MobiDB-lite"/>
    </source>
</evidence>
<feature type="domain" description="CRAL-TRIO" evidence="6">
    <location>
        <begin position="107"/>
        <end position="273"/>
    </location>
</feature>
<dbReference type="SUPFAM" id="SSF144232">
    <property type="entry name" value="HIT/MYND zinc finger-like"/>
    <property type="match status" value="1"/>
</dbReference>
<dbReference type="GeneID" id="20224170"/>
<keyword evidence="1" id="KW-0479">Metal-binding</keyword>
<evidence type="ECO:0000313" key="10">
    <source>
        <dbReference type="Proteomes" id="UP000002729"/>
    </source>
</evidence>
<dbReference type="InterPro" id="IPR001251">
    <property type="entry name" value="CRAL-TRIO_dom"/>
</dbReference>
<proteinExistence type="predicted"/>
<feature type="domain" description="MYND-type" evidence="8">
    <location>
        <begin position="900"/>
        <end position="937"/>
    </location>
</feature>
<dbReference type="PANTHER" id="PTHR12197">
    <property type="entry name" value="HISTONE-LYSINE N-METHYLTRANSFERASE SMYD"/>
    <property type="match status" value="1"/>
</dbReference>
<dbReference type="InterPro" id="IPR036865">
    <property type="entry name" value="CRAL-TRIO_dom_sf"/>
</dbReference>
<dbReference type="Gene3D" id="6.10.140.2220">
    <property type="match status" value="1"/>
</dbReference>
<evidence type="ECO:0000256" key="2">
    <source>
        <dbReference type="ARBA" id="ARBA00022771"/>
    </source>
</evidence>
<dbReference type="RefSeq" id="XP_009035525.1">
    <property type="nucleotide sequence ID" value="XM_009037277.1"/>
</dbReference>
<dbReference type="SUPFAM" id="SSF46938">
    <property type="entry name" value="CRAL/TRIO N-terminal domain"/>
    <property type="match status" value="1"/>
</dbReference>
<dbReference type="PROSITE" id="PS50280">
    <property type="entry name" value="SET"/>
    <property type="match status" value="1"/>
</dbReference>
<dbReference type="CDD" id="cd20071">
    <property type="entry name" value="SET_SMYD"/>
    <property type="match status" value="1"/>
</dbReference>
<dbReference type="PROSITE" id="PS01360">
    <property type="entry name" value="ZF_MYND_1"/>
    <property type="match status" value="1"/>
</dbReference>
<dbReference type="Pfam" id="PF00856">
    <property type="entry name" value="SET"/>
    <property type="match status" value="1"/>
</dbReference>
<dbReference type="InterPro" id="IPR050869">
    <property type="entry name" value="H3K4_H4K5_MeTrfase"/>
</dbReference>
<keyword evidence="2 4" id="KW-0863">Zinc-finger</keyword>
<evidence type="ECO:0000259" key="8">
    <source>
        <dbReference type="PROSITE" id="PS50865"/>
    </source>
</evidence>
<dbReference type="PROSITE" id="PS50191">
    <property type="entry name" value="CRAL_TRIO"/>
    <property type="match status" value="1"/>
</dbReference>
<evidence type="ECO:0000256" key="3">
    <source>
        <dbReference type="ARBA" id="ARBA00022833"/>
    </source>
</evidence>
<dbReference type="InterPro" id="IPR036273">
    <property type="entry name" value="CRAL/TRIO_N_dom_sf"/>
</dbReference>
<evidence type="ECO:0000256" key="4">
    <source>
        <dbReference type="PROSITE-ProRule" id="PRU00134"/>
    </source>
</evidence>
<evidence type="ECO:0000259" key="6">
    <source>
        <dbReference type="PROSITE" id="PS50191"/>
    </source>
</evidence>
<dbReference type="Gene3D" id="3.40.525.10">
    <property type="entry name" value="CRAL-TRIO lipid binding domain"/>
    <property type="match status" value="1"/>
</dbReference>
<organism evidence="10">
    <name type="scientific">Aureococcus anophagefferens</name>
    <name type="common">Harmful bloom alga</name>
    <dbReference type="NCBI Taxonomy" id="44056"/>
    <lineage>
        <taxon>Eukaryota</taxon>
        <taxon>Sar</taxon>
        <taxon>Stramenopiles</taxon>
        <taxon>Ochrophyta</taxon>
        <taxon>Pelagophyceae</taxon>
        <taxon>Pelagomonadales</taxon>
        <taxon>Pelagomonadaceae</taxon>
        <taxon>Aureococcus</taxon>
    </lineage>
</organism>
<dbReference type="Gene3D" id="1.10.220.160">
    <property type="match status" value="1"/>
</dbReference>
<dbReference type="KEGG" id="aaf:AURANDRAFT_63066"/>
<gene>
    <name evidence="9" type="ORF">AURANDRAFT_63066</name>
</gene>
<accession>F0Y597</accession>
<dbReference type="Gene3D" id="2.170.270.10">
    <property type="entry name" value="SET domain"/>
    <property type="match status" value="1"/>
</dbReference>
<dbReference type="OrthoDB" id="265717at2759"/>
<reference evidence="9 10" key="1">
    <citation type="journal article" date="2011" name="Proc. Natl. Acad. Sci. U.S.A.">
        <title>Niche of harmful alga Aureococcus anophagefferens revealed through ecogenomics.</title>
        <authorList>
            <person name="Gobler C.J."/>
            <person name="Berry D.L."/>
            <person name="Dyhrman S.T."/>
            <person name="Wilhelm S.W."/>
            <person name="Salamov A."/>
            <person name="Lobanov A.V."/>
            <person name="Zhang Y."/>
            <person name="Collier J.L."/>
            <person name="Wurch L.L."/>
            <person name="Kustka A.B."/>
            <person name="Dill B.D."/>
            <person name="Shah M."/>
            <person name="VerBerkmoes N.C."/>
            <person name="Kuo A."/>
            <person name="Terry A."/>
            <person name="Pangilinan J."/>
            <person name="Lindquist E.A."/>
            <person name="Lucas S."/>
            <person name="Paulsen I.T."/>
            <person name="Hattenrath-Lehmann T.K."/>
            <person name="Talmage S.C."/>
            <person name="Walker E.A."/>
            <person name="Koch F."/>
            <person name="Burson A.M."/>
            <person name="Marcoval M.A."/>
            <person name="Tang Y.Z."/>
            <person name="Lecleir G.R."/>
            <person name="Coyne K.J."/>
            <person name="Berg G.M."/>
            <person name="Bertrand E.M."/>
            <person name="Saito M.A."/>
            <person name="Gladyshev V.N."/>
            <person name="Grigoriev I.V."/>
        </authorList>
    </citation>
    <scope>NUCLEOTIDE SEQUENCE [LARGE SCALE GENOMIC DNA]</scope>
    <source>
        <strain evidence="10">CCMP 1984</strain>
    </source>
</reference>
<dbReference type="Proteomes" id="UP000002729">
    <property type="component" value="Unassembled WGS sequence"/>
</dbReference>
<dbReference type="InterPro" id="IPR002893">
    <property type="entry name" value="Znf_MYND"/>
</dbReference>
<dbReference type="EMBL" id="GL833125">
    <property type="protein sequence ID" value="EGB09458.1"/>
    <property type="molecule type" value="Genomic_DNA"/>
</dbReference>
<dbReference type="InParanoid" id="F0Y597"/>
<keyword evidence="3" id="KW-0862">Zinc</keyword>
<feature type="domain" description="SET" evidence="7">
    <location>
        <begin position="449"/>
        <end position="630"/>
    </location>
</feature>
<dbReference type="PANTHER" id="PTHR12197:SF251">
    <property type="entry name" value="EG:BACR7C10.4 PROTEIN"/>
    <property type="match status" value="1"/>
</dbReference>
<sequence length="944" mass="101392">MASFTRVVDGGDEEAPWPSEAREAQLLAKLRENIDTVIIPTNGGRLLEPMSDERLMRFLGARKHDVAEAARLYRDYWKCRVATFGAERLDACDGDDGFLRLLCDDARDAKGRPRLLLDLARLDLGDDLLDAPGKMAPLLGRVWSVVDAALGRGREAVQHGLVLQVDARRAAPQRHLRPRRIQAFLDALVGVYPARLARIEVVGAPGWLAQSWLALGPLLKRKTASRAAVYSVDEARAELGAGAVAAFDADVGAGELEAGVALVDLGGAAELEGITVPDADDAPTAPTTARRAPAAPETVSRDRVDAIVAELNAGHVPEPPDILDWTEDAAFMYYATDGEVKPGPAGGALQNPVANPPNRRCSGCIGRQRMQRDLKVALPKRKPLSAARLWEKCCTHFGIDGDRFELQSDGAPISGDVESRAMLAIAKPKTRAVAAPPPAPEPAAAPSSSERRVFPFEPAGAGVAIGHDAYFGHILVAARDFAPGDLVLDEAPLMTWRRSRDLSTGDFYEYLDAFAAAPDASKDLILEMWAPPLDGTDASTQTARQLAAELARARPEFDLGLAHRLVLIHTTNAHETRDATGGERGALFHVASKVSHSCAPNATFATRGARLNYRCIRPIKAGEQVTFSYVGHDAWRQRREERRATLKQRYFFTCRCDHCAGPDPCRALLGRGGGVARPRADGVWVGGDVAERLPAEAAIRADVEAAAAKLATLSENPGGAWWTSPDGEPEPYAELARRAAYALSPAHALVADALHSLAQIHFWTCEALEDYAPSDSGPPPPKGTANEARYACCRAMLEASAVCESIAADCPDGAACGRVLEPLPEALNLAWTAAEELTKLPREFENVSALLAFASKYVPLFEIAHGADDAAVKAFAARAAGLRVPPARDVFAPEPRARRCDVCGAAGKLLACSLCKDRQYCSRAHQRLAWPAHKKACRQQPSPA</sequence>
<protein>
    <recommendedName>
        <fullName evidence="11">MYND-type domain-containing protein</fullName>
    </recommendedName>
</protein>
<evidence type="ECO:0008006" key="11">
    <source>
        <dbReference type="Google" id="ProtNLM"/>
    </source>
</evidence>
<evidence type="ECO:0000259" key="7">
    <source>
        <dbReference type="PROSITE" id="PS50280"/>
    </source>
</evidence>
<evidence type="ECO:0000256" key="1">
    <source>
        <dbReference type="ARBA" id="ARBA00022723"/>
    </source>
</evidence>
<dbReference type="InterPro" id="IPR046341">
    <property type="entry name" value="SET_dom_sf"/>
</dbReference>
<feature type="compositionally biased region" description="Low complexity" evidence="5">
    <location>
        <begin position="282"/>
        <end position="296"/>
    </location>
</feature>
<dbReference type="PROSITE" id="PS50865">
    <property type="entry name" value="ZF_MYND_2"/>
    <property type="match status" value="1"/>
</dbReference>
<feature type="region of interest" description="Disordered" evidence="5">
    <location>
        <begin position="276"/>
        <end position="299"/>
    </location>
</feature>
<name>F0Y597_AURAN</name>
<keyword evidence="10" id="KW-1185">Reference proteome</keyword>
<dbReference type="GO" id="GO:0005634">
    <property type="term" value="C:nucleus"/>
    <property type="evidence" value="ECO:0007669"/>
    <property type="project" value="TreeGrafter"/>
</dbReference>
<dbReference type="SUPFAM" id="SSF82199">
    <property type="entry name" value="SET domain"/>
    <property type="match status" value="1"/>
</dbReference>
<dbReference type="AlphaFoldDB" id="F0Y597"/>
<evidence type="ECO:0000313" key="9">
    <source>
        <dbReference type="EMBL" id="EGB09458.1"/>
    </source>
</evidence>
<dbReference type="GO" id="GO:0008270">
    <property type="term" value="F:zinc ion binding"/>
    <property type="evidence" value="ECO:0007669"/>
    <property type="project" value="UniProtKB-KW"/>
</dbReference>
<dbReference type="Pfam" id="PF01753">
    <property type="entry name" value="zf-MYND"/>
    <property type="match status" value="1"/>
</dbReference>
<dbReference type="InterPro" id="IPR001214">
    <property type="entry name" value="SET_dom"/>
</dbReference>